<accession>A0A918TGQ8</accession>
<feature type="binding site" evidence="14">
    <location>
        <position position="338"/>
    </location>
    <ligand>
        <name>NAD(+)</name>
        <dbReference type="ChEBI" id="CHEBI:57540"/>
    </ligand>
</feature>
<dbReference type="FunFam" id="2.40.50.140:FF:000012">
    <property type="entry name" value="DNA ligase"/>
    <property type="match status" value="1"/>
</dbReference>
<dbReference type="InterPro" id="IPR033136">
    <property type="entry name" value="DNA_ligase_CS"/>
</dbReference>
<evidence type="ECO:0000256" key="6">
    <source>
        <dbReference type="ARBA" id="ARBA00022723"/>
    </source>
</evidence>
<evidence type="ECO:0000256" key="4">
    <source>
        <dbReference type="ARBA" id="ARBA00022598"/>
    </source>
</evidence>
<keyword evidence="7 14" id="KW-0227">DNA damage</keyword>
<comment type="function">
    <text evidence="1 14">DNA ligase that catalyzes the formation of phosphodiester linkages between 5'-phosphoryl and 3'-hydroxyl groups in double-stranded DNA using NAD as a coenzyme and as the energy source for the reaction. It is essential for DNA replication and repair of damaged DNA.</text>
</comment>
<dbReference type="InterPro" id="IPR004149">
    <property type="entry name" value="Znf_DNAligase_C4"/>
</dbReference>
<evidence type="ECO:0000256" key="2">
    <source>
        <dbReference type="ARBA" id="ARBA00012722"/>
    </source>
</evidence>
<feature type="binding site" evidence="14">
    <location>
        <position position="459"/>
    </location>
    <ligand>
        <name>Zn(2+)</name>
        <dbReference type="ChEBI" id="CHEBI:29105"/>
    </ligand>
</feature>
<dbReference type="EMBL" id="BMXI01000004">
    <property type="protein sequence ID" value="GHC47366.1"/>
    <property type="molecule type" value="Genomic_DNA"/>
</dbReference>
<dbReference type="InterPro" id="IPR013840">
    <property type="entry name" value="DNAligase_N"/>
</dbReference>
<dbReference type="InterPro" id="IPR001679">
    <property type="entry name" value="DNA_ligase"/>
</dbReference>
<evidence type="ECO:0000256" key="9">
    <source>
        <dbReference type="ARBA" id="ARBA00022842"/>
    </source>
</evidence>
<dbReference type="SMART" id="SM00532">
    <property type="entry name" value="LIGANc"/>
    <property type="match status" value="1"/>
</dbReference>
<dbReference type="InterPro" id="IPR036420">
    <property type="entry name" value="BRCT_dom_sf"/>
</dbReference>
<evidence type="ECO:0000256" key="13">
    <source>
        <dbReference type="ARBA" id="ARBA00060881"/>
    </source>
</evidence>
<feature type="binding site" evidence="14">
    <location>
        <position position="314"/>
    </location>
    <ligand>
        <name>NAD(+)</name>
        <dbReference type="ChEBI" id="CHEBI:57540"/>
    </ligand>
</feature>
<dbReference type="Gene3D" id="1.10.150.20">
    <property type="entry name" value="5' to 3' exonuclease, C-terminal subdomain"/>
    <property type="match status" value="2"/>
</dbReference>
<dbReference type="PROSITE" id="PS50172">
    <property type="entry name" value="BRCT"/>
    <property type="match status" value="1"/>
</dbReference>
<dbReference type="Gene3D" id="1.10.287.610">
    <property type="entry name" value="Helix hairpin bin"/>
    <property type="match status" value="1"/>
</dbReference>
<keyword evidence="10 14" id="KW-0520">NAD</keyword>
<dbReference type="GO" id="GO:0046872">
    <property type="term" value="F:metal ion binding"/>
    <property type="evidence" value="ECO:0007669"/>
    <property type="project" value="UniProtKB-KW"/>
</dbReference>
<dbReference type="NCBIfam" id="TIGR00575">
    <property type="entry name" value="dnlj"/>
    <property type="match status" value="1"/>
</dbReference>
<organism evidence="17 18">
    <name type="scientific">Roseibacillus persicicus</name>
    <dbReference type="NCBI Taxonomy" id="454148"/>
    <lineage>
        <taxon>Bacteria</taxon>
        <taxon>Pseudomonadati</taxon>
        <taxon>Verrucomicrobiota</taxon>
        <taxon>Verrucomicrobiia</taxon>
        <taxon>Verrucomicrobiales</taxon>
        <taxon>Verrucomicrobiaceae</taxon>
        <taxon>Roseibacillus</taxon>
    </lineage>
</organism>
<evidence type="ECO:0000256" key="15">
    <source>
        <dbReference type="SAM" id="MobiDB-lite"/>
    </source>
</evidence>
<keyword evidence="6 14" id="KW-0479">Metal-binding</keyword>
<name>A0A918TGQ8_9BACT</name>
<feature type="binding site" evidence="14">
    <location>
        <position position="139"/>
    </location>
    <ligand>
        <name>NAD(+)</name>
        <dbReference type="ChEBI" id="CHEBI:57540"/>
    </ligand>
</feature>
<dbReference type="Gene3D" id="3.30.470.30">
    <property type="entry name" value="DNA ligase/mRNA capping enzyme"/>
    <property type="match status" value="1"/>
</dbReference>
<dbReference type="Gene3D" id="6.20.10.30">
    <property type="match status" value="1"/>
</dbReference>
<dbReference type="Pfam" id="PF01653">
    <property type="entry name" value="DNA_ligase_aden"/>
    <property type="match status" value="1"/>
</dbReference>
<evidence type="ECO:0000313" key="17">
    <source>
        <dbReference type="EMBL" id="GHC47366.1"/>
    </source>
</evidence>
<reference evidence="17" key="1">
    <citation type="journal article" date="2014" name="Int. J. Syst. Evol. Microbiol.">
        <title>Complete genome sequence of Corynebacterium casei LMG S-19264T (=DSM 44701T), isolated from a smear-ripened cheese.</title>
        <authorList>
            <consortium name="US DOE Joint Genome Institute (JGI-PGF)"/>
            <person name="Walter F."/>
            <person name="Albersmeier A."/>
            <person name="Kalinowski J."/>
            <person name="Ruckert C."/>
        </authorList>
    </citation>
    <scope>NUCLEOTIDE SEQUENCE</scope>
    <source>
        <strain evidence="17">KCTC 12988</strain>
    </source>
</reference>
<feature type="binding site" evidence="14">
    <location>
        <position position="439"/>
    </location>
    <ligand>
        <name>Zn(2+)</name>
        <dbReference type="ChEBI" id="CHEBI:29105"/>
    </ligand>
</feature>
<evidence type="ECO:0000256" key="12">
    <source>
        <dbReference type="ARBA" id="ARBA00034005"/>
    </source>
</evidence>
<dbReference type="CDD" id="cd00114">
    <property type="entry name" value="LIGANc"/>
    <property type="match status" value="1"/>
</dbReference>
<keyword evidence="18" id="KW-1185">Reference proteome</keyword>
<dbReference type="PANTHER" id="PTHR23389">
    <property type="entry name" value="CHROMOSOME TRANSMISSION FIDELITY FACTOR 18"/>
    <property type="match status" value="1"/>
</dbReference>
<dbReference type="Gene3D" id="2.40.50.140">
    <property type="entry name" value="Nucleic acid-binding proteins"/>
    <property type="match status" value="1"/>
</dbReference>
<keyword evidence="14" id="KW-0464">Manganese</keyword>
<protein>
    <recommendedName>
        <fullName evidence="3 14">DNA ligase</fullName>
        <ecNumber evidence="2 14">6.5.1.2</ecNumber>
    </recommendedName>
    <alternativeName>
        <fullName evidence="14">Polydeoxyribonucleotide synthase [NAD(+)]</fullName>
    </alternativeName>
</protein>
<evidence type="ECO:0000313" key="18">
    <source>
        <dbReference type="Proteomes" id="UP000644507"/>
    </source>
</evidence>
<gene>
    <name evidence="14 17" type="primary">ligA</name>
    <name evidence="17" type="ORF">GCM10007100_11330</name>
</gene>
<keyword evidence="11 14" id="KW-0234">DNA repair</keyword>
<comment type="catalytic activity">
    <reaction evidence="12 14">
        <text>NAD(+) + (deoxyribonucleotide)n-3'-hydroxyl + 5'-phospho-(deoxyribonucleotide)m = (deoxyribonucleotide)n+m + AMP + beta-nicotinamide D-nucleotide.</text>
        <dbReference type="EC" id="6.5.1.2"/>
    </reaction>
</comment>
<evidence type="ECO:0000256" key="5">
    <source>
        <dbReference type="ARBA" id="ARBA00022705"/>
    </source>
</evidence>
<dbReference type="Pfam" id="PF00533">
    <property type="entry name" value="BRCT"/>
    <property type="match status" value="1"/>
</dbReference>
<evidence type="ECO:0000256" key="8">
    <source>
        <dbReference type="ARBA" id="ARBA00022833"/>
    </source>
</evidence>
<dbReference type="InterPro" id="IPR010994">
    <property type="entry name" value="RuvA_2-like"/>
</dbReference>
<dbReference type="InterPro" id="IPR012340">
    <property type="entry name" value="NA-bd_OB-fold"/>
</dbReference>
<dbReference type="GO" id="GO:0006281">
    <property type="term" value="P:DNA repair"/>
    <property type="evidence" value="ECO:0007669"/>
    <property type="project" value="UniProtKB-KW"/>
</dbReference>
<evidence type="ECO:0000256" key="3">
    <source>
        <dbReference type="ARBA" id="ARBA00013308"/>
    </source>
</evidence>
<dbReference type="InterPro" id="IPR001357">
    <property type="entry name" value="BRCT_dom"/>
</dbReference>
<dbReference type="InterPro" id="IPR004150">
    <property type="entry name" value="NAD_DNA_ligase_OB"/>
</dbReference>
<dbReference type="PIRSF" id="PIRSF001604">
    <property type="entry name" value="LigA"/>
    <property type="match status" value="1"/>
</dbReference>
<reference evidence="17" key="2">
    <citation type="submission" date="2020-09" db="EMBL/GenBank/DDBJ databases">
        <authorList>
            <person name="Sun Q."/>
            <person name="Kim S."/>
        </authorList>
    </citation>
    <scope>NUCLEOTIDE SEQUENCE</scope>
    <source>
        <strain evidence="17">KCTC 12988</strain>
    </source>
</reference>
<dbReference type="RefSeq" id="WP_229809405.1">
    <property type="nucleotide sequence ID" value="NZ_BMXI01000004.1"/>
</dbReference>
<evidence type="ECO:0000256" key="10">
    <source>
        <dbReference type="ARBA" id="ARBA00023027"/>
    </source>
</evidence>
<evidence type="ECO:0000256" key="1">
    <source>
        <dbReference type="ARBA" id="ARBA00004067"/>
    </source>
</evidence>
<keyword evidence="4 14" id="KW-0436">Ligase</keyword>
<comment type="similarity">
    <text evidence="13 14">Belongs to the NAD-dependent DNA ligase family. LigA subfamily.</text>
</comment>
<comment type="caution">
    <text evidence="17">The sequence shown here is derived from an EMBL/GenBank/DDBJ whole genome shotgun (WGS) entry which is preliminary data.</text>
</comment>
<dbReference type="GO" id="GO:0005829">
    <property type="term" value="C:cytosol"/>
    <property type="evidence" value="ECO:0007669"/>
    <property type="project" value="TreeGrafter"/>
</dbReference>
<dbReference type="Pfam" id="PF03119">
    <property type="entry name" value="DNA_ligase_ZBD"/>
    <property type="match status" value="1"/>
</dbReference>
<dbReference type="NCBIfam" id="NF005932">
    <property type="entry name" value="PRK07956.1"/>
    <property type="match status" value="1"/>
</dbReference>
<dbReference type="SUPFAM" id="SSF50249">
    <property type="entry name" value="Nucleic acid-binding proteins"/>
    <property type="match status" value="1"/>
</dbReference>
<evidence type="ECO:0000259" key="16">
    <source>
        <dbReference type="PROSITE" id="PS50172"/>
    </source>
</evidence>
<dbReference type="SUPFAM" id="SSF52113">
    <property type="entry name" value="BRCT domain"/>
    <property type="match status" value="1"/>
</dbReference>
<feature type="binding site" evidence="14">
    <location>
        <position position="198"/>
    </location>
    <ligand>
        <name>NAD(+)</name>
        <dbReference type="ChEBI" id="CHEBI:57540"/>
    </ligand>
</feature>
<dbReference type="SUPFAM" id="SSF56091">
    <property type="entry name" value="DNA ligase/mRNA capping enzyme, catalytic domain"/>
    <property type="match status" value="1"/>
</dbReference>
<feature type="binding site" evidence="14">
    <location>
        <begin position="80"/>
        <end position="81"/>
    </location>
    <ligand>
        <name>NAD(+)</name>
        <dbReference type="ChEBI" id="CHEBI:57540"/>
    </ligand>
</feature>
<feature type="binding site" evidence="14">
    <location>
        <position position="162"/>
    </location>
    <ligand>
        <name>NAD(+)</name>
        <dbReference type="ChEBI" id="CHEBI:57540"/>
    </ligand>
</feature>
<dbReference type="SMART" id="SM00292">
    <property type="entry name" value="BRCT"/>
    <property type="match status" value="1"/>
</dbReference>
<dbReference type="AlphaFoldDB" id="A0A918TGQ8"/>
<evidence type="ECO:0000256" key="14">
    <source>
        <dbReference type="HAMAP-Rule" id="MF_01588"/>
    </source>
</evidence>
<sequence length="776" mass="85355">MTPAARIAELRDQLHRHNRLYYNEATPEISDAAYDKLFHELKDLEAAHPELDDPNSPTKRVGGTPLEHFSQIDHLVPMLSIEDVHELKESEIELPNHGDGLSLFAAPTEIPEHAAAGRLADWFAKLEKNLAPGTALTIEPKIDGVAVSILYRDHQLVYAATRGDGTTGDDITANIRTIGSIPLTLPPEAPALMEVRGEVFMNDLDFAQLNEQRDEAGETAFVNSRNATAGTLKQLDPKLVAARPLDCIFHSFGKVEPRTFETMEQFHQLLPTYGFKATKWLKKAADRESLLEAVAQLNSDRHDFPYATDGAVVKVNDISLHAELGATSRFPRWACAYKFLPEQKETLLKAITIQVGRTGVLTPVAELAPVFVSRTTVSRATLHNEEEIQRKDIRIGDTVVVEKAGEIIPAIERVVLEKRKPNSRPFSLPEHVDYRCPSCHGPIEKPEGFVAWRCVNFACPAQAVTSIKHFGGRKALDLDGLGEAVAQKLVETGLAPTPLDLFDLTLDDLANLMLDPAKTAEGEAASKERRFGEKRAQTLLDALERARSEMPLNRWLFAMGIPHIGESTSKELSRLHENLTSLSESTILPVIAQAAALEDEQRQISPRNKSNPPADETEKAERQKQYERLKNEIAVLKGSLSEVKITPDLGPVAAQSFLNYFASEAGKFVLERLEELEINPASNNFAPKGPELSPEAENSPFVGKNFVITGTLSQSRDHFKELIEQQGGKVSGSVSKNTDYLLAGEKAGSKLTKAQSLGVAVLDEEAFGGMIEQASI</sequence>
<keyword evidence="8 14" id="KW-0862">Zinc</keyword>
<feature type="binding site" evidence="14">
    <location>
        <begin position="31"/>
        <end position="35"/>
    </location>
    <ligand>
        <name>NAD(+)</name>
        <dbReference type="ChEBI" id="CHEBI:57540"/>
    </ligand>
</feature>
<feature type="domain" description="BRCT" evidence="16">
    <location>
        <begin position="696"/>
        <end position="776"/>
    </location>
</feature>
<dbReference type="Proteomes" id="UP000644507">
    <property type="component" value="Unassembled WGS sequence"/>
</dbReference>
<dbReference type="SUPFAM" id="SSF47781">
    <property type="entry name" value="RuvA domain 2-like"/>
    <property type="match status" value="1"/>
</dbReference>
<feature type="active site" description="N6-AMP-lysine intermediate" evidence="14">
    <location>
        <position position="141"/>
    </location>
</feature>
<dbReference type="Gene3D" id="3.40.50.10190">
    <property type="entry name" value="BRCT domain"/>
    <property type="match status" value="1"/>
</dbReference>
<dbReference type="PANTHER" id="PTHR23389:SF9">
    <property type="entry name" value="DNA LIGASE"/>
    <property type="match status" value="1"/>
</dbReference>
<dbReference type="PROSITE" id="PS01056">
    <property type="entry name" value="DNA_LIGASE_N2"/>
    <property type="match status" value="1"/>
</dbReference>
<feature type="region of interest" description="Disordered" evidence="15">
    <location>
        <begin position="598"/>
        <end position="623"/>
    </location>
</feature>
<proteinExistence type="inferred from homology"/>
<dbReference type="CDD" id="cd17748">
    <property type="entry name" value="BRCT_DNA_ligase_like"/>
    <property type="match status" value="1"/>
</dbReference>
<feature type="binding site" evidence="14">
    <location>
        <position position="436"/>
    </location>
    <ligand>
        <name>Zn(2+)</name>
        <dbReference type="ChEBI" id="CHEBI:29105"/>
    </ligand>
</feature>
<dbReference type="EC" id="6.5.1.2" evidence="2 14"/>
<dbReference type="HAMAP" id="MF_01588">
    <property type="entry name" value="DNA_ligase_A"/>
    <property type="match status" value="1"/>
</dbReference>
<keyword evidence="9 14" id="KW-0460">Magnesium</keyword>
<dbReference type="GO" id="GO:0003911">
    <property type="term" value="F:DNA ligase (NAD+) activity"/>
    <property type="evidence" value="ECO:0007669"/>
    <property type="project" value="UniProtKB-UniRule"/>
</dbReference>
<feature type="binding site" evidence="14">
    <location>
        <position position="454"/>
    </location>
    <ligand>
        <name>Zn(2+)</name>
        <dbReference type="ChEBI" id="CHEBI:29105"/>
    </ligand>
</feature>
<evidence type="ECO:0000256" key="7">
    <source>
        <dbReference type="ARBA" id="ARBA00022763"/>
    </source>
</evidence>
<keyword evidence="5 14" id="KW-0235">DNA replication</keyword>
<comment type="cofactor">
    <cofactor evidence="14">
        <name>Mg(2+)</name>
        <dbReference type="ChEBI" id="CHEBI:18420"/>
    </cofactor>
    <cofactor evidence="14">
        <name>Mn(2+)</name>
        <dbReference type="ChEBI" id="CHEBI:29035"/>
    </cofactor>
</comment>
<dbReference type="GO" id="GO:0006260">
    <property type="term" value="P:DNA replication"/>
    <property type="evidence" value="ECO:0007669"/>
    <property type="project" value="UniProtKB-KW"/>
</dbReference>
<evidence type="ECO:0000256" key="11">
    <source>
        <dbReference type="ARBA" id="ARBA00023204"/>
    </source>
</evidence>
<dbReference type="Pfam" id="PF03120">
    <property type="entry name" value="OB_DNA_ligase"/>
    <property type="match status" value="1"/>
</dbReference>
<dbReference type="InterPro" id="IPR013839">
    <property type="entry name" value="DNAligase_adenylation"/>
</dbReference>